<gene>
    <name evidence="1" type="ORF">FZC84_14590</name>
</gene>
<evidence type="ECO:0008006" key="3">
    <source>
        <dbReference type="Google" id="ProtNLM"/>
    </source>
</evidence>
<reference evidence="1 2" key="1">
    <citation type="submission" date="2019-08" db="EMBL/GenBank/DDBJ databases">
        <title>Bacillus genomes from the desert of Cuatro Cienegas, Coahuila.</title>
        <authorList>
            <person name="Olmedo-Alvarez G."/>
        </authorList>
    </citation>
    <scope>NUCLEOTIDE SEQUENCE [LARGE SCALE GENOMIC DNA]</scope>
    <source>
        <strain evidence="1 2">CH128b_4D</strain>
    </source>
</reference>
<dbReference type="PROSITE" id="PS51257">
    <property type="entry name" value="PROKAR_LIPOPROTEIN"/>
    <property type="match status" value="1"/>
</dbReference>
<name>A0A5D4M8Z3_9BACI</name>
<sequence length="126" mass="14333">MKYSFLFVLLLGNIIFLSSCSLQNDRTAAGLNIEKGILFYSDENNISEEDSYYEALIELKDTYPSQFENYVIVAKNKENASSFAFLNDTYPALLVIEDNKVVCKVAGKISRQEILKPVSDTLKEWN</sequence>
<proteinExistence type="predicted"/>
<protein>
    <recommendedName>
        <fullName evidence="3">Small peptidoglycan-associated lipoprotein</fullName>
    </recommendedName>
</protein>
<dbReference type="RefSeq" id="WP_113928957.1">
    <property type="nucleotide sequence ID" value="NZ_VTEG01000011.1"/>
</dbReference>
<accession>A0A5D4M8Z3</accession>
<dbReference type="EMBL" id="VTEG01000011">
    <property type="protein sequence ID" value="TYR98399.1"/>
    <property type="molecule type" value="Genomic_DNA"/>
</dbReference>
<evidence type="ECO:0000313" key="2">
    <source>
        <dbReference type="Proteomes" id="UP000325182"/>
    </source>
</evidence>
<comment type="caution">
    <text evidence="1">The sequence shown here is derived from an EMBL/GenBank/DDBJ whole genome shotgun (WGS) entry which is preliminary data.</text>
</comment>
<dbReference type="AlphaFoldDB" id="A0A5D4M8Z3"/>
<evidence type="ECO:0000313" key="1">
    <source>
        <dbReference type="EMBL" id="TYR98399.1"/>
    </source>
</evidence>
<dbReference type="Proteomes" id="UP000325182">
    <property type="component" value="Unassembled WGS sequence"/>
</dbReference>
<organism evidence="1 2">
    <name type="scientific">Rossellomorea vietnamensis</name>
    <dbReference type="NCBI Taxonomy" id="218284"/>
    <lineage>
        <taxon>Bacteria</taxon>
        <taxon>Bacillati</taxon>
        <taxon>Bacillota</taxon>
        <taxon>Bacilli</taxon>
        <taxon>Bacillales</taxon>
        <taxon>Bacillaceae</taxon>
        <taxon>Rossellomorea</taxon>
    </lineage>
</organism>